<dbReference type="InterPro" id="IPR026521">
    <property type="entry name" value="THAP2"/>
</dbReference>
<keyword evidence="1" id="KW-0479">Metal-binding</keyword>
<dbReference type="Pfam" id="PF12017">
    <property type="entry name" value="Tnp_P_element"/>
    <property type="match status" value="1"/>
</dbReference>
<dbReference type="SUPFAM" id="SSF57716">
    <property type="entry name" value="Glucocorticoid receptor-like (DNA-binding domain)"/>
    <property type="match status" value="1"/>
</dbReference>
<reference evidence="10" key="2">
    <citation type="submission" date="2025-09" db="UniProtKB">
        <authorList>
            <consortium name="Ensembl"/>
        </authorList>
    </citation>
    <scope>IDENTIFICATION</scope>
</reference>
<dbReference type="Proteomes" id="UP000265000">
    <property type="component" value="Unplaced"/>
</dbReference>
<evidence type="ECO:0000256" key="5">
    <source>
        <dbReference type="PROSITE-ProRule" id="PRU00309"/>
    </source>
</evidence>
<evidence type="ECO:0000313" key="10">
    <source>
        <dbReference type="Ensembl" id="ENSFHEP00000005221.1"/>
    </source>
</evidence>
<dbReference type="InterPro" id="IPR006612">
    <property type="entry name" value="THAP_Znf"/>
</dbReference>
<dbReference type="PANTHER" id="PTHR47696:SF2">
    <property type="entry name" value="PROVISIONAL ORTHOLOG OF THAP DOMAIN CONTAINING 1"/>
    <property type="match status" value="1"/>
</dbReference>
<accession>A0A3Q2P012</accession>
<feature type="domain" description="THAP-type" evidence="9">
    <location>
        <begin position="1"/>
        <end position="83"/>
    </location>
</feature>
<dbReference type="STRING" id="8078.ENSFHEP00000005221"/>
<dbReference type="GO" id="GO:0008270">
    <property type="term" value="F:zinc ion binding"/>
    <property type="evidence" value="ECO:0007669"/>
    <property type="project" value="UniProtKB-KW"/>
</dbReference>
<evidence type="ECO:0000256" key="2">
    <source>
        <dbReference type="ARBA" id="ARBA00022771"/>
    </source>
</evidence>
<dbReference type="Ensembl" id="ENSFHET00000007534.1">
    <property type="protein sequence ID" value="ENSFHEP00000005221.1"/>
    <property type="gene ID" value="ENSFHEG00000006180.1"/>
</dbReference>
<dbReference type="GeneTree" id="ENSGT00940000165627"/>
<evidence type="ECO:0000256" key="1">
    <source>
        <dbReference type="ARBA" id="ARBA00022723"/>
    </source>
</evidence>
<feature type="region of interest" description="Disordered" evidence="7">
    <location>
        <begin position="89"/>
        <end position="125"/>
    </location>
</feature>
<feature type="transmembrane region" description="Helical" evidence="8">
    <location>
        <begin position="6"/>
        <end position="25"/>
    </location>
</feature>
<evidence type="ECO:0000313" key="11">
    <source>
        <dbReference type="Proteomes" id="UP000265000"/>
    </source>
</evidence>
<keyword evidence="8" id="KW-0472">Membrane</keyword>
<sequence>ECLHNNTINAVFFILLINFLFLFLFQRFPKDKDLRRKWELATRRERFAASKTCVLCSEHFKPEDFDRTGQTVRLREGVVPSKFKLPPHLQKREKRRTTLTSRKAEASPPVAPQVVPKPSTPKPPTNDDHCYALPNSLPTVAAKLKEALARLESLEREKKNIEAREKRAKITIQSLLEELKDKNLLNEDLKERLDFYSALQLDFMKMKGNEYTEELREFAVTLHLLGPKAYRYLRETRKFPLPHPHTLQRWLGSADDRPELRTLLDTLEETIQEEQTEYELVSLVLDATEIKNPEQEIIQFTVE</sequence>
<dbReference type="SMART" id="SM00980">
    <property type="entry name" value="THAP"/>
    <property type="match status" value="1"/>
</dbReference>
<dbReference type="PROSITE" id="PS50950">
    <property type="entry name" value="ZF_THAP"/>
    <property type="match status" value="1"/>
</dbReference>
<evidence type="ECO:0000256" key="7">
    <source>
        <dbReference type="SAM" id="MobiDB-lite"/>
    </source>
</evidence>
<keyword evidence="2 5" id="KW-0863">Zinc-finger</keyword>
<keyword evidence="11" id="KW-1185">Reference proteome</keyword>
<keyword evidence="8" id="KW-0812">Transmembrane</keyword>
<dbReference type="PANTHER" id="PTHR47696">
    <property type="entry name" value="THAP DOMAIN-CONTAINING PROTEIN 2"/>
    <property type="match status" value="1"/>
</dbReference>
<evidence type="ECO:0000256" key="4">
    <source>
        <dbReference type="ARBA" id="ARBA00023125"/>
    </source>
</evidence>
<dbReference type="Pfam" id="PF05485">
    <property type="entry name" value="THAP"/>
    <property type="match status" value="1"/>
</dbReference>
<evidence type="ECO:0000256" key="3">
    <source>
        <dbReference type="ARBA" id="ARBA00022833"/>
    </source>
</evidence>
<keyword evidence="4 5" id="KW-0238">DNA-binding</keyword>
<name>A0A3Q2P012_FUNHE</name>
<organism evidence="10 11">
    <name type="scientific">Fundulus heteroclitus</name>
    <name type="common">Killifish</name>
    <name type="synonym">Mummichog</name>
    <dbReference type="NCBI Taxonomy" id="8078"/>
    <lineage>
        <taxon>Eukaryota</taxon>
        <taxon>Metazoa</taxon>
        <taxon>Chordata</taxon>
        <taxon>Craniata</taxon>
        <taxon>Vertebrata</taxon>
        <taxon>Euteleostomi</taxon>
        <taxon>Actinopterygii</taxon>
        <taxon>Neopterygii</taxon>
        <taxon>Teleostei</taxon>
        <taxon>Neoteleostei</taxon>
        <taxon>Acanthomorphata</taxon>
        <taxon>Ovalentaria</taxon>
        <taxon>Atherinomorphae</taxon>
        <taxon>Cyprinodontiformes</taxon>
        <taxon>Fundulidae</taxon>
        <taxon>Fundulus</taxon>
    </lineage>
</organism>
<keyword evidence="8" id="KW-1133">Transmembrane helix</keyword>
<feature type="coiled-coil region" evidence="6">
    <location>
        <begin position="137"/>
        <end position="192"/>
    </location>
</feature>
<dbReference type="InterPro" id="IPR021896">
    <property type="entry name" value="THAP9-like_HTH"/>
</dbReference>
<dbReference type="AlphaFoldDB" id="A0A3Q2P012"/>
<evidence type="ECO:0000256" key="8">
    <source>
        <dbReference type="SAM" id="Phobius"/>
    </source>
</evidence>
<reference evidence="10" key="1">
    <citation type="submission" date="2025-08" db="UniProtKB">
        <authorList>
            <consortium name="Ensembl"/>
        </authorList>
    </citation>
    <scope>IDENTIFICATION</scope>
</reference>
<dbReference type="SMART" id="SM00692">
    <property type="entry name" value="DM3"/>
    <property type="match status" value="1"/>
</dbReference>
<keyword evidence="3" id="KW-0862">Zinc</keyword>
<proteinExistence type="predicted"/>
<keyword evidence="6" id="KW-0175">Coiled coil</keyword>
<dbReference type="GO" id="GO:0003677">
    <property type="term" value="F:DNA binding"/>
    <property type="evidence" value="ECO:0007669"/>
    <property type="project" value="UniProtKB-UniRule"/>
</dbReference>
<evidence type="ECO:0000256" key="6">
    <source>
        <dbReference type="SAM" id="Coils"/>
    </source>
</evidence>
<protein>
    <submittedName>
        <fullName evidence="10">THAP domain-containing protein 6</fullName>
    </submittedName>
</protein>
<evidence type="ECO:0000259" key="9">
    <source>
        <dbReference type="PROSITE" id="PS50950"/>
    </source>
</evidence>